<evidence type="ECO:0000259" key="5">
    <source>
        <dbReference type="PROSITE" id="PS51007"/>
    </source>
</evidence>
<dbReference type="AlphaFoldDB" id="A0A517WZA2"/>
<keyword evidence="7" id="KW-1185">Reference proteome</keyword>
<organism evidence="6 7">
    <name type="scientific">Gimesia aquarii</name>
    <dbReference type="NCBI Taxonomy" id="2527964"/>
    <lineage>
        <taxon>Bacteria</taxon>
        <taxon>Pseudomonadati</taxon>
        <taxon>Planctomycetota</taxon>
        <taxon>Planctomycetia</taxon>
        <taxon>Planctomycetales</taxon>
        <taxon>Planctomycetaceae</taxon>
        <taxon>Gimesia</taxon>
    </lineage>
</organism>
<evidence type="ECO:0000256" key="3">
    <source>
        <dbReference type="ARBA" id="ARBA00023004"/>
    </source>
</evidence>
<dbReference type="GO" id="GO:0020037">
    <property type="term" value="F:heme binding"/>
    <property type="evidence" value="ECO:0007669"/>
    <property type="project" value="InterPro"/>
</dbReference>
<evidence type="ECO:0000313" key="6">
    <source>
        <dbReference type="EMBL" id="QDU10579.1"/>
    </source>
</evidence>
<proteinExistence type="predicted"/>
<dbReference type="InterPro" id="IPR009056">
    <property type="entry name" value="Cyt_c-like_dom"/>
</dbReference>
<dbReference type="NCBIfam" id="TIGR02603">
    <property type="entry name" value="CxxCH_TIGR02603"/>
    <property type="match status" value="1"/>
</dbReference>
<evidence type="ECO:0000256" key="4">
    <source>
        <dbReference type="PROSITE-ProRule" id="PRU00433"/>
    </source>
</evidence>
<gene>
    <name evidence="6" type="ORF">V202x_39910</name>
</gene>
<sequence length="593" mass="64797">MRNQPPIYSILLLSGLTLSFVLQHSEHAVAQSKSSVAPLMKLLKSGRVPAQRQGTLIELICRKGNKEDLGYIWGQITTNAFKGDLKEKSLLALKEAFQNRKIIPAGSLQGISTLINEKPPINLVAVELAGLWKVTSATEKLQQLALATKTNEKLRTAAIDALVSIGGPESMQAMNELTGENSPQEIRYLGAAALVTLNLKQAIKAGIKIMSSGQSGDPTPFIAAILEKQGAADQLAAAINSQKIPEDIAKKLLRYMYSVGRSDKLLSDALSKAAGMSGKEKKLTDAEFKQLVADVIDHGNAERGEKIFRRSDLSCMKCHAVSKAGGEVGPDLSPIGASSPVDYLVRSILYPNQAVKEAYQTYVIVTFEGKIIRGIIVDRNEERIILKDANGKQIVIPVDDIDDEAEGGSLMPQGLTKFLTRDELVDIVKYLSVLGKPGPYAIRSKPTVQRWLLMRNIPDLILSNETVDEELFEEHVLRAPSTDWTPQYAMVAGLLPYEELKTLTTDSSVLLQAEINVTEAGKIGFRVNSAQDTKIWIDARQLKSESENQFDLEKGIHKLTLLINLANRNEEGIQAEFFKPAGSKVSFTVVGGK</sequence>
<feature type="domain" description="Cytochrome c" evidence="5">
    <location>
        <begin position="299"/>
        <end position="435"/>
    </location>
</feature>
<dbReference type="RefSeq" id="WP_145178335.1">
    <property type="nucleotide sequence ID" value="NZ_CP037422.1"/>
</dbReference>
<keyword evidence="1 4" id="KW-0349">Heme</keyword>
<evidence type="ECO:0000313" key="7">
    <source>
        <dbReference type="Proteomes" id="UP000318384"/>
    </source>
</evidence>
<dbReference type="GO" id="GO:0009055">
    <property type="term" value="F:electron transfer activity"/>
    <property type="evidence" value="ECO:0007669"/>
    <property type="project" value="InterPro"/>
</dbReference>
<dbReference type="SUPFAM" id="SSF46626">
    <property type="entry name" value="Cytochrome c"/>
    <property type="match status" value="1"/>
</dbReference>
<evidence type="ECO:0000256" key="2">
    <source>
        <dbReference type="ARBA" id="ARBA00022723"/>
    </source>
</evidence>
<keyword evidence="3 4" id="KW-0408">Iron</keyword>
<dbReference type="InterPro" id="IPR013427">
    <property type="entry name" value="Haem-bd_dom_put"/>
</dbReference>
<reference evidence="6 7" key="1">
    <citation type="submission" date="2019-03" db="EMBL/GenBank/DDBJ databases">
        <title>Deep-cultivation of Planctomycetes and their phenomic and genomic characterization uncovers novel biology.</title>
        <authorList>
            <person name="Wiegand S."/>
            <person name="Jogler M."/>
            <person name="Boedeker C."/>
            <person name="Pinto D."/>
            <person name="Vollmers J."/>
            <person name="Rivas-Marin E."/>
            <person name="Kohn T."/>
            <person name="Peeters S.H."/>
            <person name="Heuer A."/>
            <person name="Rast P."/>
            <person name="Oberbeckmann S."/>
            <person name="Bunk B."/>
            <person name="Jeske O."/>
            <person name="Meyerdierks A."/>
            <person name="Storesund J.E."/>
            <person name="Kallscheuer N."/>
            <person name="Luecker S."/>
            <person name="Lage O.M."/>
            <person name="Pohl T."/>
            <person name="Merkel B.J."/>
            <person name="Hornburger P."/>
            <person name="Mueller R.-W."/>
            <person name="Bruemmer F."/>
            <person name="Labrenz M."/>
            <person name="Spormann A.M."/>
            <person name="Op den Camp H."/>
            <person name="Overmann J."/>
            <person name="Amann R."/>
            <person name="Jetten M.S.M."/>
            <person name="Mascher T."/>
            <person name="Medema M.H."/>
            <person name="Devos D.P."/>
            <person name="Kaster A.-K."/>
            <person name="Ovreas L."/>
            <person name="Rohde M."/>
            <person name="Galperin M.Y."/>
            <person name="Jogler C."/>
        </authorList>
    </citation>
    <scope>NUCLEOTIDE SEQUENCE [LARGE SCALE GENOMIC DNA]</scope>
    <source>
        <strain evidence="6 7">V202</strain>
    </source>
</reference>
<keyword evidence="2 4" id="KW-0479">Metal-binding</keyword>
<dbReference type="InterPro" id="IPR036909">
    <property type="entry name" value="Cyt_c-like_dom_sf"/>
</dbReference>
<dbReference type="Gene3D" id="1.10.760.10">
    <property type="entry name" value="Cytochrome c-like domain"/>
    <property type="match status" value="1"/>
</dbReference>
<name>A0A517WZA2_9PLAN</name>
<dbReference type="PROSITE" id="PS51007">
    <property type="entry name" value="CYTC"/>
    <property type="match status" value="1"/>
</dbReference>
<dbReference type="Pfam" id="PF13646">
    <property type="entry name" value="HEAT_2"/>
    <property type="match status" value="1"/>
</dbReference>
<evidence type="ECO:0000256" key="1">
    <source>
        <dbReference type="ARBA" id="ARBA00022617"/>
    </source>
</evidence>
<dbReference type="Proteomes" id="UP000318384">
    <property type="component" value="Chromosome"/>
</dbReference>
<dbReference type="PANTHER" id="PTHR33546">
    <property type="entry name" value="LARGE, MULTIFUNCTIONAL SECRETED PROTEIN-RELATED"/>
    <property type="match status" value="1"/>
</dbReference>
<dbReference type="OrthoDB" id="228131at2"/>
<accession>A0A517WZA2</accession>
<dbReference type="GO" id="GO:0046872">
    <property type="term" value="F:metal ion binding"/>
    <property type="evidence" value="ECO:0007669"/>
    <property type="project" value="UniProtKB-KW"/>
</dbReference>
<protein>
    <submittedName>
        <fullName evidence="6">Cytochrome c</fullName>
    </submittedName>
</protein>
<dbReference type="EMBL" id="CP037422">
    <property type="protein sequence ID" value="QDU10579.1"/>
    <property type="molecule type" value="Genomic_DNA"/>
</dbReference>
<dbReference type="PANTHER" id="PTHR33546:SF1">
    <property type="entry name" value="LARGE, MULTIFUNCTIONAL SECRETED PROTEIN"/>
    <property type="match status" value="1"/>
</dbReference>